<proteinExistence type="predicted"/>
<accession>A0A3M8VJD6</accession>
<evidence type="ECO:0000313" key="7">
    <source>
        <dbReference type="EMBL" id="RNG17782.1"/>
    </source>
</evidence>
<organism evidence="7 8">
    <name type="scientific">Streptomyces botrytidirepellens</name>
    <dbReference type="NCBI Taxonomy" id="2486417"/>
    <lineage>
        <taxon>Bacteria</taxon>
        <taxon>Bacillati</taxon>
        <taxon>Actinomycetota</taxon>
        <taxon>Actinomycetes</taxon>
        <taxon>Kitasatosporales</taxon>
        <taxon>Streptomycetaceae</taxon>
        <taxon>Streptomyces</taxon>
    </lineage>
</organism>
<keyword evidence="1" id="KW-0805">Transcription regulation</keyword>
<dbReference type="Proteomes" id="UP000275401">
    <property type="component" value="Unassembled WGS sequence"/>
</dbReference>
<feature type="coiled-coil region" evidence="4">
    <location>
        <begin position="83"/>
        <end position="110"/>
    </location>
</feature>
<dbReference type="PANTHER" id="PTHR30204:SF94">
    <property type="entry name" value="HEAVY METAL-DEPENDENT TRANSCRIPTIONAL REGULATOR HI_0293-RELATED"/>
    <property type="match status" value="1"/>
</dbReference>
<dbReference type="RefSeq" id="WP_123104702.1">
    <property type="nucleotide sequence ID" value="NZ_RIBZ01000328.1"/>
</dbReference>
<dbReference type="InterPro" id="IPR047057">
    <property type="entry name" value="MerR_fam"/>
</dbReference>
<comment type="caution">
    <text evidence="7">The sequence shown here is derived from an EMBL/GenBank/DDBJ whole genome shotgun (WGS) entry which is preliminary data.</text>
</comment>
<protein>
    <submittedName>
        <fullName evidence="7">MerR family transcriptional regulator</fullName>
    </submittedName>
</protein>
<dbReference type="Pfam" id="PF08534">
    <property type="entry name" value="Redoxin"/>
    <property type="match status" value="1"/>
</dbReference>
<dbReference type="GO" id="GO:0003677">
    <property type="term" value="F:DNA binding"/>
    <property type="evidence" value="ECO:0007669"/>
    <property type="project" value="UniProtKB-KW"/>
</dbReference>
<dbReference type="PANTHER" id="PTHR30204">
    <property type="entry name" value="REDOX-CYCLING DRUG-SENSING TRANSCRIPTIONAL ACTIVATOR SOXR"/>
    <property type="match status" value="1"/>
</dbReference>
<feature type="domain" description="HTH merR-type" evidence="5">
    <location>
        <begin position="1"/>
        <end position="68"/>
    </location>
</feature>
<dbReference type="InterPro" id="IPR009061">
    <property type="entry name" value="DNA-bd_dom_put_sf"/>
</dbReference>
<dbReference type="InterPro" id="IPR013740">
    <property type="entry name" value="Redoxin"/>
</dbReference>
<dbReference type="PRINTS" id="PR00040">
    <property type="entry name" value="HTHMERR"/>
</dbReference>
<dbReference type="CDD" id="cd01282">
    <property type="entry name" value="HTH_MerR-like_sg3"/>
    <property type="match status" value="1"/>
</dbReference>
<dbReference type="EMBL" id="RIBZ01000328">
    <property type="protein sequence ID" value="RNG17782.1"/>
    <property type="molecule type" value="Genomic_DNA"/>
</dbReference>
<dbReference type="PROSITE" id="PS51352">
    <property type="entry name" value="THIOREDOXIN_2"/>
    <property type="match status" value="1"/>
</dbReference>
<evidence type="ECO:0000313" key="8">
    <source>
        <dbReference type="Proteomes" id="UP000275401"/>
    </source>
</evidence>
<dbReference type="SUPFAM" id="SSF46955">
    <property type="entry name" value="Putative DNA-binding domain"/>
    <property type="match status" value="1"/>
</dbReference>
<reference evidence="7 8" key="1">
    <citation type="submission" date="2018-11" db="EMBL/GenBank/DDBJ databases">
        <title>The Potential of Streptomyces as Biocontrol Agents against the Tomato grey mould, Botrytis cinerea (Gray mold) Frontiers in Microbiology.</title>
        <authorList>
            <person name="Li D."/>
        </authorList>
    </citation>
    <scope>NUCLEOTIDE SEQUENCE [LARGE SCALE GENOMIC DNA]</scope>
    <source>
        <strain evidence="7 8">NEAU-LD23</strain>
    </source>
</reference>
<evidence type="ECO:0000256" key="3">
    <source>
        <dbReference type="ARBA" id="ARBA00023163"/>
    </source>
</evidence>
<dbReference type="Gene3D" id="1.10.1660.10">
    <property type="match status" value="1"/>
</dbReference>
<dbReference type="InterPro" id="IPR013766">
    <property type="entry name" value="Thioredoxin_domain"/>
</dbReference>
<dbReference type="InterPro" id="IPR036249">
    <property type="entry name" value="Thioredoxin-like_sf"/>
</dbReference>
<dbReference type="CDD" id="cd03017">
    <property type="entry name" value="PRX_BCP"/>
    <property type="match status" value="1"/>
</dbReference>
<keyword evidence="4" id="KW-0175">Coiled coil</keyword>
<evidence type="ECO:0000256" key="2">
    <source>
        <dbReference type="ARBA" id="ARBA00023125"/>
    </source>
</evidence>
<dbReference type="GO" id="GO:0016491">
    <property type="term" value="F:oxidoreductase activity"/>
    <property type="evidence" value="ECO:0007669"/>
    <property type="project" value="InterPro"/>
</dbReference>
<keyword evidence="3" id="KW-0804">Transcription</keyword>
<dbReference type="SMART" id="SM00422">
    <property type="entry name" value="HTH_MERR"/>
    <property type="match status" value="1"/>
</dbReference>
<dbReference type="AlphaFoldDB" id="A0A3M8VJD6"/>
<evidence type="ECO:0000256" key="1">
    <source>
        <dbReference type="ARBA" id="ARBA00023015"/>
    </source>
</evidence>
<keyword evidence="2" id="KW-0238">DNA-binding</keyword>
<keyword evidence="8" id="KW-1185">Reference proteome</keyword>
<evidence type="ECO:0000259" key="5">
    <source>
        <dbReference type="PROSITE" id="PS50937"/>
    </source>
</evidence>
<dbReference type="InterPro" id="IPR000551">
    <property type="entry name" value="MerR-type_HTH_dom"/>
</dbReference>
<name>A0A3M8VJD6_9ACTN</name>
<sequence>MRIGELARRAGVTTKAARYYESLGLLTPGRLANGYRDYDEHDVRLAREIRALSGLGIPVERTRPFLDCLAVGHRHADDCPASLAGYRQAIDELSQRIAGLTARRTALIAQLQEAAHRNSRVSPVPPADEGAHPMSDVPMNDYLSLPADLPVPEDDGATAHLPGTKLPPLELRTTGDTTVRLDALGPGRTVLYVYPLTGRPGTDLPEGWDTIPGARGCTPEACGFRDHYQELLDAGAVRVFGLSSQDTDYQREVVERLHLPFDMLSDPTRSLARALDLPTFEVSGLTLYKRLTLLLRDGVIEHVFYPVFPPNEHAAQVLTWLRDAPH</sequence>
<evidence type="ECO:0000256" key="4">
    <source>
        <dbReference type="SAM" id="Coils"/>
    </source>
</evidence>
<evidence type="ECO:0000259" key="6">
    <source>
        <dbReference type="PROSITE" id="PS51352"/>
    </source>
</evidence>
<dbReference type="SUPFAM" id="SSF52833">
    <property type="entry name" value="Thioredoxin-like"/>
    <property type="match status" value="1"/>
</dbReference>
<dbReference type="Pfam" id="PF13411">
    <property type="entry name" value="MerR_1"/>
    <property type="match status" value="1"/>
</dbReference>
<dbReference type="Gene3D" id="3.40.30.10">
    <property type="entry name" value="Glutaredoxin"/>
    <property type="match status" value="1"/>
</dbReference>
<gene>
    <name evidence="7" type="ORF">EEJ42_29510</name>
</gene>
<dbReference type="GO" id="GO:0003700">
    <property type="term" value="F:DNA-binding transcription factor activity"/>
    <property type="evidence" value="ECO:0007669"/>
    <property type="project" value="InterPro"/>
</dbReference>
<feature type="domain" description="Thioredoxin" evidence="6">
    <location>
        <begin position="160"/>
        <end position="326"/>
    </location>
</feature>
<dbReference type="PROSITE" id="PS50937">
    <property type="entry name" value="HTH_MERR_2"/>
    <property type="match status" value="1"/>
</dbReference>